<dbReference type="AlphaFoldDB" id="A0A2C6DJQ4"/>
<evidence type="ECO:0000313" key="3">
    <source>
        <dbReference type="EMBL" id="PHI28984.1"/>
    </source>
</evidence>
<dbReference type="InterPro" id="IPR006793">
    <property type="entry name" value="FaeA"/>
</dbReference>
<protein>
    <recommendedName>
        <fullName evidence="5">FaeA-like protein</fullName>
    </recommendedName>
</protein>
<dbReference type="OrthoDB" id="6631767at2"/>
<dbReference type="Proteomes" id="UP000224974">
    <property type="component" value="Unassembled WGS sequence"/>
</dbReference>
<keyword evidence="1" id="KW-0805">Transcription regulation</keyword>
<organism evidence="3 4">
    <name type="scientific">Budvicia aquatica</name>
    <dbReference type="NCBI Taxonomy" id="82979"/>
    <lineage>
        <taxon>Bacteria</taxon>
        <taxon>Pseudomonadati</taxon>
        <taxon>Pseudomonadota</taxon>
        <taxon>Gammaproteobacteria</taxon>
        <taxon>Enterobacterales</taxon>
        <taxon>Budviciaceae</taxon>
        <taxon>Budvicia</taxon>
    </lineage>
</organism>
<keyword evidence="4" id="KW-1185">Reference proteome</keyword>
<reference evidence="4" key="1">
    <citation type="submission" date="2017-09" db="EMBL/GenBank/DDBJ databases">
        <title>FDA dAtabase for Regulatory Grade micrObial Sequences (FDA-ARGOS): Supporting development and validation of Infectious Disease Dx tests.</title>
        <authorList>
            <person name="Minogue T."/>
            <person name="Wolcott M."/>
            <person name="Wasieloski L."/>
            <person name="Aguilar W."/>
            <person name="Moore D."/>
            <person name="Tallon L."/>
            <person name="Sadzewicz L."/>
            <person name="Ott S."/>
            <person name="Zhao X."/>
            <person name="Nagaraj S."/>
            <person name="Vavikolanu K."/>
            <person name="Aluvathingal J."/>
            <person name="Nadendla S."/>
            <person name="Sichtig H."/>
        </authorList>
    </citation>
    <scope>NUCLEOTIDE SEQUENCE [LARGE SCALE GENOMIC DNA]</scope>
    <source>
        <strain evidence="4">FDAARGOS_387</strain>
    </source>
</reference>
<name>A0A2C6DJQ4_9GAMM</name>
<sequence length="108" mass="11998">MTMKPHDININAKSRQVRKNLLAALGRLCTIKYSAVNGEVDIQGDLSDDILRQIAPTTNDVAVALIDLNVYQTRYQLLQLAEEGVVLKTGVSKGRPIHWWLIGADKNT</sequence>
<proteinExistence type="predicted"/>
<dbReference type="Pfam" id="PF04703">
    <property type="entry name" value="FaeA"/>
    <property type="match status" value="1"/>
</dbReference>
<evidence type="ECO:0000256" key="1">
    <source>
        <dbReference type="ARBA" id="ARBA00023015"/>
    </source>
</evidence>
<dbReference type="EMBL" id="PDDX01000001">
    <property type="protein sequence ID" value="PHI28984.1"/>
    <property type="molecule type" value="Genomic_DNA"/>
</dbReference>
<evidence type="ECO:0000256" key="2">
    <source>
        <dbReference type="ARBA" id="ARBA00023163"/>
    </source>
</evidence>
<accession>A0A2C6DJQ4</accession>
<dbReference type="GO" id="GO:0006355">
    <property type="term" value="P:regulation of DNA-templated transcription"/>
    <property type="evidence" value="ECO:0007669"/>
    <property type="project" value="InterPro"/>
</dbReference>
<evidence type="ECO:0008006" key="5">
    <source>
        <dbReference type="Google" id="ProtNLM"/>
    </source>
</evidence>
<keyword evidence="2" id="KW-0804">Transcription</keyword>
<gene>
    <name evidence="3" type="ORF">CRN84_06470</name>
</gene>
<dbReference type="Gene3D" id="1.10.10.10">
    <property type="entry name" value="Winged helix-like DNA-binding domain superfamily/Winged helix DNA-binding domain"/>
    <property type="match status" value="1"/>
</dbReference>
<evidence type="ECO:0000313" key="4">
    <source>
        <dbReference type="Proteomes" id="UP000224974"/>
    </source>
</evidence>
<dbReference type="InterPro" id="IPR036388">
    <property type="entry name" value="WH-like_DNA-bd_sf"/>
</dbReference>
<comment type="caution">
    <text evidence="3">The sequence shown here is derived from an EMBL/GenBank/DDBJ whole genome shotgun (WGS) entry which is preliminary data.</text>
</comment>